<evidence type="ECO:0000313" key="6">
    <source>
        <dbReference type="Proteomes" id="UP001224845"/>
    </source>
</evidence>
<comment type="similarity">
    <text evidence="1">Belongs to the hemerythrin family.</text>
</comment>
<organism evidence="5 6">
    <name type="scientific">Variovorax paradoxus</name>
    <dbReference type="NCBI Taxonomy" id="34073"/>
    <lineage>
        <taxon>Bacteria</taxon>
        <taxon>Pseudomonadati</taxon>
        <taxon>Pseudomonadota</taxon>
        <taxon>Betaproteobacteria</taxon>
        <taxon>Burkholderiales</taxon>
        <taxon>Comamonadaceae</taxon>
        <taxon>Variovorax</taxon>
    </lineage>
</organism>
<comment type="caution">
    <text evidence="5">The sequence shown here is derived from an EMBL/GenBank/DDBJ whole genome shotgun (WGS) entry which is preliminary data.</text>
</comment>
<proteinExistence type="inferred from homology"/>
<protein>
    <submittedName>
        <fullName evidence="5">Hemerythrin</fullName>
    </submittedName>
</protein>
<dbReference type="GO" id="GO:0046872">
    <property type="term" value="F:metal ion binding"/>
    <property type="evidence" value="ECO:0007669"/>
    <property type="project" value="UniProtKB-KW"/>
</dbReference>
<accession>A0AAW8EGX0</accession>
<dbReference type="EMBL" id="JAUSRV010000007">
    <property type="protein sequence ID" value="MDP9972068.1"/>
    <property type="molecule type" value="Genomic_DNA"/>
</dbReference>
<name>A0AAW8EGX0_VARPD</name>
<dbReference type="Gene3D" id="1.20.120.50">
    <property type="entry name" value="Hemerythrin-like"/>
    <property type="match status" value="1"/>
</dbReference>
<dbReference type="InterPro" id="IPR035938">
    <property type="entry name" value="Hemerythrin-like_sf"/>
</dbReference>
<keyword evidence="3" id="KW-0408">Iron</keyword>
<reference evidence="5" key="1">
    <citation type="submission" date="2023-07" db="EMBL/GenBank/DDBJ databases">
        <title>Sorghum-associated microbial communities from plants grown in Nebraska, USA.</title>
        <authorList>
            <person name="Schachtman D."/>
        </authorList>
    </citation>
    <scope>NUCLEOTIDE SEQUENCE</scope>
    <source>
        <strain evidence="5">DS3315</strain>
    </source>
</reference>
<dbReference type="AlphaFoldDB" id="A0AAW8EGX0"/>
<sequence>MAVLDRSDAASLGLPFMDQARGRFAGLLAQVEAAGNAALPAAWRELLAYAAELFACEDIWMRASGFAARRDHAAQHRVVLEVMREGAVHAAEGRLAQLREMARQLRAWHEAHGRTMDAPLARHLRMRRAGRGSVAARLGRGAGQSQPAASREARSDRRLQRR</sequence>
<feature type="compositionally biased region" description="Basic and acidic residues" evidence="4">
    <location>
        <begin position="151"/>
        <end position="162"/>
    </location>
</feature>
<feature type="region of interest" description="Disordered" evidence="4">
    <location>
        <begin position="135"/>
        <end position="162"/>
    </location>
</feature>
<dbReference type="Proteomes" id="UP001224845">
    <property type="component" value="Unassembled WGS sequence"/>
</dbReference>
<dbReference type="SUPFAM" id="SSF47188">
    <property type="entry name" value="Hemerythrin-like"/>
    <property type="match status" value="1"/>
</dbReference>
<evidence type="ECO:0000256" key="1">
    <source>
        <dbReference type="ARBA" id="ARBA00010587"/>
    </source>
</evidence>
<dbReference type="RefSeq" id="WP_307594642.1">
    <property type="nucleotide sequence ID" value="NZ_JAUSRV010000007.1"/>
</dbReference>
<evidence type="ECO:0000256" key="3">
    <source>
        <dbReference type="ARBA" id="ARBA00023004"/>
    </source>
</evidence>
<evidence type="ECO:0000256" key="4">
    <source>
        <dbReference type="SAM" id="MobiDB-lite"/>
    </source>
</evidence>
<gene>
    <name evidence="5" type="ORF">J2W39_003310</name>
</gene>
<evidence type="ECO:0000313" key="5">
    <source>
        <dbReference type="EMBL" id="MDP9972068.1"/>
    </source>
</evidence>
<keyword evidence="2" id="KW-0479">Metal-binding</keyword>
<evidence type="ECO:0000256" key="2">
    <source>
        <dbReference type="ARBA" id="ARBA00022723"/>
    </source>
</evidence>